<evidence type="ECO:0000313" key="3">
    <source>
        <dbReference type="Proteomes" id="UP000004754"/>
    </source>
</evidence>
<dbReference type="Gene3D" id="3.30.1380.10">
    <property type="match status" value="1"/>
</dbReference>
<evidence type="ECO:0000259" key="1">
    <source>
        <dbReference type="Pfam" id="PF02557"/>
    </source>
</evidence>
<dbReference type="STRING" id="887929.HMP0721_2110"/>
<dbReference type="Pfam" id="PF02557">
    <property type="entry name" value="VanY"/>
    <property type="match status" value="1"/>
</dbReference>
<proteinExistence type="predicted"/>
<reference evidence="2 3" key="1">
    <citation type="submission" date="2010-12" db="EMBL/GenBank/DDBJ databases">
        <authorList>
            <person name="Muzny D."/>
            <person name="Qin X."/>
            <person name="Deng J."/>
            <person name="Jiang H."/>
            <person name="Liu Y."/>
            <person name="Qu J."/>
            <person name="Song X.-Z."/>
            <person name="Zhang L."/>
            <person name="Thornton R."/>
            <person name="Coyle M."/>
            <person name="Francisco L."/>
            <person name="Jackson L."/>
            <person name="Javaid M."/>
            <person name="Korchina V."/>
            <person name="Kovar C."/>
            <person name="Mata R."/>
            <person name="Mathew T."/>
            <person name="Ngo R."/>
            <person name="Nguyen L."/>
            <person name="Nguyen N."/>
            <person name="Okwuonu G."/>
            <person name="Ongeri F."/>
            <person name="Pham C."/>
            <person name="Simmons D."/>
            <person name="Wilczek-Boney K."/>
            <person name="Hale W."/>
            <person name="Jakkamsetti A."/>
            <person name="Pham P."/>
            <person name="Ruth R."/>
            <person name="San Lucas F."/>
            <person name="Warren J."/>
            <person name="Zhang J."/>
            <person name="Zhao Z."/>
            <person name="Zhou C."/>
            <person name="Zhu D."/>
            <person name="Lee S."/>
            <person name="Bess C."/>
            <person name="Blankenburg K."/>
            <person name="Forbes L."/>
            <person name="Fu Q."/>
            <person name="Gubbala S."/>
            <person name="Hirani K."/>
            <person name="Jayaseelan J.C."/>
            <person name="Lara F."/>
            <person name="Munidasa M."/>
            <person name="Palculict T."/>
            <person name="Patil S."/>
            <person name="Pu L.-L."/>
            <person name="Saada N."/>
            <person name="Tang L."/>
            <person name="Weissenberger G."/>
            <person name="Zhu Y."/>
            <person name="Hemphill L."/>
            <person name="Shang Y."/>
            <person name="Youmans B."/>
            <person name="Ayvaz T."/>
            <person name="Ross M."/>
            <person name="Santibanez J."/>
            <person name="Aqrawi P."/>
            <person name="Gross S."/>
            <person name="Joshi V."/>
            <person name="Fowler G."/>
            <person name="Nazareth L."/>
            <person name="Reid J."/>
            <person name="Worley K."/>
            <person name="Petrosino J."/>
            <person name="Highlander S."/>
            <person name="Gibbs R."/>
        </authorList>
    </citation>
    <scope>NUCLEOTIDE SEQUENCE [LARGE SCALE GENOMIC DNA]</scope>
    <source>
        <strain evidence="2 3">ATCC 23263</strain>
    </source>
</reference>
<dbReference type="EMBL" id="AEQN01000027">
    <property type="protein sequence ID" value="EFV00802.1"/>
    <property type="molecule type" value="Genomic_DNA"/>
</dbReference>
<evidence type="ECO:0000313" key="2">
    <source>
        <dbReference type="EMBL" id="EFV00802.1"/>
    </source>
</evidence>
<dbReference type="SUPFAM" id="SSF55166">
    <property type="entry name" value="Hedgehog/DD-peptidase"/>
    <property type="match status" value="1"/>
</dbReference>
<dbReference type="HOGENOM" id="CLU_2438453_0_0_9"/>
<sequence>MILEFPNLQAMFDDARTAGLQLFVREGYRTREQQKLFNDKISTHRNEGHSKSEARRLAEEWVAVPGTSEIGIVIDINAGTSICLPGAVYS</sequence>
<dbReference type="EC" id="3.4.16.4" evidence="2"/>
<dbReference type="InterPro" id="IPR009045">
    <property type="entry name" value="Zn_M74/Hedgehog-like"/>
</dbReference>
<dbReference type="GO" id="GO:0006508">
    <property type="term" value="P:proteolysis"/>
    <property type="evidence" value="ECO:0007669"/>
    <property type="project" value="InterPro"/>
</dbReference>
<name>E6MJC5_9FIRM</name>
<gene>
    <name evidence="2" type="ORF">HMP0721_2110</name>
</gene>
<keyword evidence="2" id="KW-0121">Carboxypeptidase</keyword>
<keyword evidence="2" id="KW-0645">Protease</keyword>
<feature type="domain" description="D-alanyl-D-alanine carboxypeptidase-like core" evidence="1">
    <location>
        <begin position="7"/>
        <end position="80"/>
    </location>
</feature>
<accession>E6MJC5</accession>
<dbReference type="InterPro" id="IPR003709">
    <property type="entry name" value="VanY-like_core_dom"/>
</dbReference>
<comment type="caution">
    <text evidence="2">The sequence shown here is derived from an EMBL/GenBank/DDBJ whole genome shotgun (WGS) entry which is preliminary data.</text>
</comment>
<organism evidence="2 3">
    <name type="scientific">Pseudoramibacter alactolyticus ATCC 23263</name>
    <dbReference type="NCBI Taxonomy" id="887929"/>
    <lineage>
        <taxon>Bacteria</taxon>
        <taxon>Bacillati</taxon>
        <taxon>Bacillota</taxon>
        <taxon>Clostridia</taxon>
        <taxon>Eubacteriales</taxon>
        <taxon>Eubacteriaceae</taxon>
        <taxon>Pseudoramibacter</taxon>
    </lineage>
</organism>
<keyword evidence="2" id="KW-0378">Hydrolase</keyword>
<dbReference type="GO" id="GO:0009002">
    <property type="term" value="F:serine-type D-Ala-D-Ala carboxypeptidase activity"/>
    <property type="evidence" value="ECO:0007669"/>
    <property type="project" value="UniProtKB-EC"/>
</dbReference>
<protein>
    <submittedName>
        <fullName evidence="2">Serine-type D-Ala-D-Ala carboxypeptidase</fullName>
        <ecNumber evidence="2">3.4.16.4</ecNumber>
    </submittedName>
</protein>
<dbReference type="AlphaFoldDB" id="E6MJC5"/>
<dbReference type="eggNOG" id="COG1876">
    <property type="taxonomic scope" value="Bacteria"/>
</dbReference>
<dbReference type="Proteomes" id="UP000004754">
    <property type="component" value="Unassembled WGS sequence"/>
</dbReference>
<keyword evidence="3" id="KW-1185">Reference proteome</keyword>